<evidence type="ECO:0000313" key="1">
    <source>
        <dbReference type="EMBL" id="KGD79532.1"/>
    </source>
</evidence>
<name>A0A095TSB6_9GAMM</name>
<proteinExistence type="predicted"/>
<gene>
    <name evidence="1" type="ORF">HA49_02835</name>
</gene>
<keyword evidence="2" id="KW-1185">Reference proteome</keyword>
<comment type="caution">
    <text evidence="1">The sequence shown here is derived from an EMBL/GenBank/DDBJ whole genome shotgun (WGS) entry which is preliminary data.</text>
</comment>
<dbReference type="eggNOG" id="ENOG5033KC2">
    <property type="taxonomic scope" value="Bacteria"/>
</dbReference>
<protein>
    <recommendedName>
        <fullName evidence="3">Pilus assembly protein PilP</fullName>
    </recommendedName>
</protein>
<evidence type="ECO:0008006" key="3">
    <source>
        <dbReference type="Google" id="ProtNLM"/>
    </source>
</evidence>
<accession>A0A095TSB6</accession>
<organism evidence="1 2">
    <name type="scientific">Tatumella morbirosei</name>
    <dbReference type="NCBI Taxonomy" id="642227"/>
    <lineage>
        <taxon>Bacteria</taxon>
        <taxon>Pseudomonadati</taxon>
        <taxon>Pseudomonadota</taxon>
        <taxon>Gammaproteobacteria</taxon>
        <taxon>Enterobacterales</taxon>
        <taxon>Erwiniaceae</taxon>
        <taxon>Tatumella</taxon>
    </lineage>
</organism>
<dbReference type="AlphaFoldDB" id="A0A095TSB6"/>
<dbReference type="Proteomes" id="UP000029577">
    <property type="component" value="Unassembled WGS sequence"/>
</dbReference>
<dbReference type="STRING" id="642227.HA49_02835"/>
<dbReference type="EMBL" id="JPKR02000005">
    <property type="protein sequence ID" value="KGD79532.1"/>
    <property type="molecule type" value="Genomic_DNA"/>
</dbReference>
<dbReference type="RefSeq" id="WP_038016525.1">
    <property type="nucleotide sequence ID" value="NZ_JPKR02000005.1"/>
</dbReference>
<sequence length="114" mass="13090">MNNAWFLLCLFTGSVLCSERDPFRPLADGQLCQTDASSEAQWQLRGTLQQQGKQAVVMLHPKKGHYLLLPGQFLPGTLWQVEQIDRGRVILRHRPECRLPAWVMTLTKGYRNEV</sequence>
<evidence type="ECO:0000313" key="2">
    <source>
        <dbReference type="Proteomes" id="UP000029577"/>
    </source>
</evidence>
<reference evidence="1" key="1">
    <citation type="submission" date="2014-12" db="EMBL/GenBank/DDBJ databases">
        <title>The draft genome of the Tatumella morbirosei type strain, LMG23360T isolated from pineapple rot.</title>
        <authorList>
            <person name="Smits T.H."/>
            <person name="Palmer M."/>
            <person name="Venter S.N."/>
            <person name="Duffy B."/>
            <person name="Steenkamp E.T."/>
            <person name="Chan W.Y."/>
            <person name="Coutinho T.A."/>
            <person name="Coetzee M.P."/>
            <person name="De Maayer P."/>
        </authorList>
    </citation>
    <scope>NUCLEOTIDE SEQUENCE [LARGE SCALE GENOMIC DNA]</scope>
    <source>
        <strain evidence="1">LMG 23360</strain>
    </source>
</reference>